<dbReference type="GO" id="GO:0016740">
    <property type="term" value="F:transferase activity"/>
    <property type="evidence" value="ECO:0007669"/>
    <property type="project" value="UniProtKB-UniRule"/>
</dbReference>
<feature type="active site" description="Proton acceptor" evidence="4">
    <location>
        <position position="143"/>
    </location>
</feature>
<evidence type="ECO:0000256" key="4">
    <source>
        <dbReference type="PROSITE-ProRule" id="PRU00354"/>
    </source>
</evidence>
<reference evidence="6 7" key="1">
    <citation type="submission" date="2018-06" db="EMBL/GenBank/DDBJ databases">
        <title>Genomic Encyclopedia of Type Strains, Phase IV (KMG-IV): sequencing the most valuable type-strain genomes for metagenomic binning, comparative biology and taxonomic classification.</title>
        <authorList>
            <person name="Goeker M."/>
        </authorList>
    </citation>
    <scope>NUCLEOTIDE SEQUENCE [LARGE SCALE GENOMIC DNA]</scope>
    <source>
        <strain evidence="6 7">DSM 24875</strain>
    </source>
</reference>
<comment type="similarity">
    <text evidence="1">Belongs to the spermidine/spermine synthase family.</text>
</comment>
<accession>A0A366ENQ7</accession>
<dbReference type="AlphaFoldDB" id="A0A366ENQ7"/>
<dbReference type="PROSITE" id="PS51006">
    <property type="entry name" value="PABS_2"/>
    <property type="match status" value="1"/>
</dbReference>
<evidence type="ECO:0000256" key="2">
    <source>
        <dbReference type="ARBA" id="ARBA00022679"/>
    </source>
</evidence>
<proteinExistence type="inferred from homology"/>
<dbReference type="EMBL" id="QNRK01000041">
    <property type="protein sequence ID" value="RBP04052.1"/>
    <property type="molecule type" value="Genomic_DNA"/>
</dbReference>
<keyword evidence="2 4" id="KW-0808">Transferase</keyword>
<dbReference type="SUPFAM" id="SSF53335">
    <property type="entry name" value="S-adenosyl-L-methionine-dependent methyltransferases"/>
    <property type="match status" value="1"/>
</dbReference>
<keyword evidence="7" id="KW-1185">Reference proteome</keyword>
<dbReference type="InterPro" id="IPR029063">
    <property type="entry name" value="SAM-dependent_MTases_sf"/>
</dbReference>
<dbReference type="GO" id="GO:0006596">
    <property type="term" value="P:polyamine biosynthetic process"/>
    <property type="evidence" value="ECO:0007669"/>
    <property type="project" value="UniProtKB-UniRule"/>
</dbReference>
<evidence type="ECO:0000256" key="1">
    <source>
        <dbReference type="ARBA" id="ARBA00007867"/>
    </source>
</evidence>
<dbReference type="Gene3D" id="3.40.50.150">
    <property type="entry name" value="Vaccinia Virus protein VP39"/>
    <property type="match status" value="1"/>
</dbReference>
<dbReference type="Pfam" id="PF01564">
    <property type="entry name" value="Spermine_synth"/>
    <property type="match status" value="1"/>
</dbReference>
<feature type="domain" description="PABS" evidence="5">
    <location>
        <begin position="1"/>
        <end position="223"/>
    </location>
</feature>
<dbReference type="OrthoDB" id="9793351at2"/>
<organism evidence="6 7">
    <name type="scientific">Roseiarcus fermentans</name>
    <dbReference type="NCBI Taxonomy" id="1473586"/>
    <lineage>
        <taxon>Bacteria</taxon>
        <taxon>Pseudomonadati</taxon>
        <taxon>Pseudomonadota</taxon>
        <taxon>Alphaproteobacteria</taxon>
        <taxon>Hyphomicrobiales</taxon>
        <taxon>Roseiarcaceae</taxon>
        <taxon>Roseiarcus</taxon>
    </lineage>
</organism>
<gene>
    <name evidence="6" type="ORF">DFR50_14124</name>
</gene>
<dbReference type="PANTHER" id="PTHR43317">
    <property type="entry name" value="THERMOSPERMINE SYNTHASE ACAULIS5"/>
    <property type="match status" value="1"/>
</dbReference>
<sequence>MGSQDEHAATIVERAAGRFGELALRSVGGHYEIVMNGVFLMDTRNGESERLLVRLALRDAPDHSRLMIGGLGVGFSLAEALRSDRLGRATVVEIEPRIVAWCRTHLAPFSQGALADPRVEIVEDDVAAFLRRSAACFDAICLDVDNGPAWTVADANGALYAAEGLAMLRDRLKPGGTLTVWSAAAAPTFEARLRDVFDAVEAVAVPVARGEPDVVYVASRSRA</sequence>
<comment type="caution">
    <text evidence="6">The sequence shown here is derived from an EMBL/GenBank/DDBJ whole genome shotgun (WGS) entry which is preliminary data.</text>
</comment>
<name>A0A366ENQ7_9HYPH</name>
<dbReference type="InterPro" id="IPR030374">
    <property type="entry name" value="PABS"/>
</dbReference>
<evidence type="ECO:0000313" key="7">
    <source>
        <dbReference type="Proteomes" id="UP000253529"/>
    </source>
</evidence>
<dbReference type="PANTHER" id="PTHR43317:SF3">
    <property type="entry name" value="BLR2883 PROTEIN"/>
    <property type="match status" value="1"/>
</dbReference>
<keyword evidence="3 4" id="KW-0620">Polyamine biosynthesis</keyword>
<protein>
    <submittedName>
        <fullName evidence="6">Spermidine synthase</fullName>
    </submittedName>
</protein>
<evidence type="ECO:0000256" key="3">
    <source>
        <dbReference type="ARBA" id="ARBA00023115"/>
    </source>
</evidence>
<dbReference type="RefSeq" id="WP_113892342.1">
    <property type="nucleotide sequence ID" value="NZ_QNRK01000041.1"/>
</dbReference>
<evidence type="ECO:0000259" key="5">
    <source>
        <dbReference type="PROSITE" id="PS51006"/>
    </source>
</evidence>
<evidence type="ECO:0000313" key="6">
    <source>
        <dbReference type="EMBL" id="RBP04052.1"/>
    </source>
</evidence>
<dbReference type="Proteomes" id="UP000253529">
    <property type="component" value="Unassembled WGS sequence"/>
</dbReference>